<dbReference type="InterPro" id="IPR011051">
    <property type="entry name" value="RmlC_Cupin_sf"/>
</dbReference>
<dbReference type="Pfam" id="PF19480">
    <property type="entry name" value="DUF6016"/>
    <property type="match status" value="1"/>
</dbReference>
<dbReference type="NCBIfam" id="TIGR04366">
    <property type="entry name" value="cupin_WbuC"/>
    <property type="match status" value="1"/>
</dbReference>
<dbReference type="Gene3D" id="2.60.120.10">
    <property type="entry name" value="Jelly Rolls"/>
    <property type="match status" value="1"/>
</dbReference>
<organism evidence="2 3">
    <name type="scientific">Thiohalocapsa halophila</name>
    <dbReference type="NCBI Taxonomy" id="69359"/>
    <lineage>
        <taxon>Bacteria</taxon>
        <taxon>Pseudomonadati</taxon>
        <taxon>Pseudomonadota</taxon>
        <taxon>Gammaproteobacteria</taxon>
        <taxon>Chromatiales</taxon>
        <taxon>Chromatiaceae</taxon>
        <taxon>Thiohalocapsa</taxon>
    </lineage>
</organism>
<dbReference type="InterPro" id="IPR046058">
    <property type="entry name" value="WbuC_cupin"/>
</dbReference>
<protein>
    <recommendedName>
        <fullName evidence="1">Cupin fold metalloprotein WbuC cupin domain-containing protein</fullName>
    </recommendedName>
</protein>
<evidence type="ECO:0000259" key="1">
    <source>
        <dbReference type="Pfam" id="PF19480"/>
    </source>
</evidence>
<reference evidence="2 3" key="1">
    <citation type="journal article" date="2020" name="Microorganisms">
        <title>Osmotic Adaptation and Compatible Solute Biosynthesis of Phototrophic Bacteria as Revealed from Genome Analyses.</title>
        <authorList>
            <person name="Imhoff J.F."/>
            <person name="Rahn T."/>
            <person name="Kunzel S."/>
            <person name="Keller A."/>
            <person name="Neulinger S.C."/>
        </authorList>
    </citation>
    <scope>NUCLEOTIDE SEQUENCE [LARGE SCALE GENOMIC DNA]</scope>
    <source>
        <strain evidence="2 3">DSM 6210</strain>
    </source>
</reference>
<evidence type="ECO:0000313" key="2">
    <source>
        <dbReference type="EMBL" id="MBK1629627.1"/>
    </source>
</evidence>
<comment type="caution">
    <text evidence="2">The sequence shown here is derived from an EMBL/GenBank/DDBJ whole genome shotgun (WGS) entry which is preliminary data.</text>
</comment>
<sequence>MSTAACLGIDTDGARDHRSGTMKIIDNDLFRTLCERADADSRRRAHHLLHASHDEPVQRMLIAIQPGTYFRPHRHSDPPKWELMLVLKGAAAWLGFDDSGTLTARHEAGAHRGAKGLEYPEGVWHALVCLAADTVLFECKQGPFAPTQPQDFAPWSPAEDDPRAGDAVRWMLRAQPGEKFEV</sequence>
<accession>A0ABS1CCM0</accession>
<feature type="domain" description="Cupin fold metalloprotein WbuC cupin" evidence="1">
    <location>
        <begin position="25"/>
        <end position="106"/>
    </location>
</feature>
<dbReference type="CDD" id="cd07005">
    <property type="entry name" value="cupin_WbuC-like"/>
    <property type="match status" value="1"/>
</dbReference>
<dbReference type="InterPro" id="IPR014710">
    <property type="entry name" value="RmlC-like_jellyroll"/>
</dbReference>
<dbReference type="SUPFAM" id="SSF51182">
    <property type="entry name" value="RmlC-like cupins"/>
    <property type="match status" value="1"/>
</dbReference>
<dbReference type="Proteomes" id="UP000748752">
    <property type="component" value="Unassembled WGS sequence"/>
</dbReference>
<keyword evidence="3" id="KW-1185">Reference proteome</keyword>
<evidence type="ECO:0000313" key="3">
    <source>
        <dbReference type="Proteomes" id="UP000748752"/>
    </source>
</evidence>
<dbReference type="RefSeq" id="WP_200233787.1">
    <property type="nucleotide sequence ID" value="NZ_NRRV01000004.1"/>
</dbReference>
<dbReference type="EMBL" id="NRRV01000004">
    <property type="protein sequence ID" value="MBK1629627.1"/>
    <property type="molecule type" value="Genomic_DNA"/>
</dbReference>
<proteinExistence type="predicted"/>
<gene>
    <name evidence="2" type="ORF">CKO31_02520</name>
</gene>
<dbReference type="InterPro" id="IPR027565">
    <property type="entry name" value="Cupin_WbuC"/>
</dbReference>
<name>A0ABS1CCM0_9GAMM</name>